<reference evidence="3" key="1">
    <citation type="journal article" date="2009" name="Science">
        <title>The B73 maize genome: complexity, diversity, and dynamics.</title>
        <authorList>
            <person name="Schnable P.S."/>
            <person name="Ware D."/>
            <person name="Fulton R.S."/>
            <person name="Stein J.C."/>
            <person name="Wei F."/>
            <person name="Pasternak S."/>
            <person name="Liang C."/>
            <person name="Zhang J."/>
            <person name="Fulton L."/>
            <person name="Graves T.A."/>
            <person name="Minx P."/>
            <person name="Reily A.D."/>
            <person name="Courtney L."/>
            <person name="Kruchowski S.S."/>
            <person name="Tomlinson C."/>
            <person name="Strong C."/>
            <person name="Delehaunty K."/>
            <person name="Fronick C."/>
            <person name="Courtney B."/>
            <person name="Rock S.M."/>
            <person name="Belter E."/>
            <person name="Du F."/>
            <person name="Kim K."/>
            <person name="Abbott R.M."/>
            <person name="Cotton M."/>
            <person name="Levy A."/>
            <person name="Marchetto P."/>
            <person name="Ochoa K."/>
            <person name="Jackson S.M."/>
            <person name="Gillam B."/>
            <person name="Chen W."/>
            <person name="Yan L."/>
            <person name="Higginbotham J."/>
            <person name="Cardenas M."/>
            <person name="Waligorski J."/>
            <person name="Applebaum E."/>
            <person name="Phelps L."/>
            <person name="Falcone J."/>
            <person name="Kanchi K."/>
            <person name="Thane T."/>
            <person name="Scimone A."/>
            <person name="Thane N."/>
            <person name="Henke J."/>
            <person name="Wang T."/>
            <person name="Ruppert J."/>
            <person name="Shah N."/>
            <person name="Rotter K."/>
            <person name="Hodges J."/>
            <person name="Ingenthron E."/>
            <person name="Cordes M."/>
            <person name="Kohlberg S."/>
            <person name="Sgro J."/>
            <person name="Delgado B."/>
            <person name="Mead K."/>
            <person name="Chinwalla A."/>
            <person name="Leonard S."/>
            <person name="Crouse K."/>
            <person name="Collura K."/>
            <person name="Kudrna D."/>
            <person name="Currie J."/>
            <person name="He R."/>
            <person name="Angelova A."/>
            <person name="Rajasekar S."/>
            <person name="Mueller T."/>
            <person name="Lomeli R."/>
            <person name="Scara G."/>
            <person name="Ko A."/>
            <person name="Delaney K."/>
            <person name="Wissotski M."/>
            <person name="Lopez G."/>
            <person name="Campos D."/>
            <person name="Braidotti M."/>
            <person name="Ashley E."/>
            <person name="Golser W."/>
            <person name="Kim H."/>
            <person name="Lee S."/>
            <person name="Lin J."/>
            <person name="Dujmic Z."/>
            <person name="Kim W."/>
            <person name="Talag J."/>
            <person name="Zuccolo A."/>
            <person name="Fan C."/>
            <person name="Sebastian A."/>
            <person name="Kramer M."/>
            <person name="Spiegel L."/>
            <person name="Nascimento L."/>
            <person name="Zutavern T."/>
            <person name="Miller B."/>
            <person name="Ambroise C."/>
            <person name="Muller S."/>
            <person name="Spooner W."/>
            <person name="Narechania A."/>
            <person name="Ren L."/>
            <person name="Wei S."/>
            <person name="Kumari S."/>
            <person name="Faga B."/>
            <person name="Levy M.J."/>
            <person name="McMahan L."/>
            <person name="Van Buren P."/>
            <person name="Vaughn M.W."/>
            <person name="Ying K."/>
            <person name="Yeh C.-T."/>
            <person name="Emrich S.J."/>
            <person name="Jia Y."/>
            <person name="Kalyanaraman A."/>
            <person name="Hsia A.-P."/>
            <person name="Barbazuk W.B."/>
            <person name="Baucom R.S."/>
            <person name="Brutnell T.P."/>
            <person name="Carpita N.C."/>
            <person name="Chaparro C."/>
            <person name="Chia J.-M."/>
            <person name="Deragon J.-M."/>
            <person name="Estill J.C."/>
            <person name="Fu Y."/>
            <person name="Jeddeloh J.A."/>
            <person name="Han Y."/>
            <person name="Lee H."/>
            <person name="Li P."/>
            <person name="Lisch D.R."/>
            <person name="Liu S."/>
            <person name="Liu Z."/>
            <person name="Nagel D.H."/>
            <person name="McCann M.C."/>
            <person name="SanMiguel P."/>
            <person name="Myers A.M."/>
            <person name="Nettleton D."/>
            <person name="Nguyen J."/>
            <person name="Penning B.W."/>
            <person name="Ponnala L."/>
            <person name="Schneider K.L."/>
            <person name="Schwartz D.C."/>
            <person name="Sharma A."/>
            <person name="Soderlund C."/>
            <person name="Springer N.M."/>
            <person name="Sun Q."/>
            <person name="Wang H."/>
            <person name="Waterman M."/>
            <person name="Westerman R."/>
            <person name="Wolfgruber T.K."/>
            <person name="Yang L."/>
            <person name="Yu Y."/>
            <person name="Zhang L."/>
            <person name="Zhou S."/>
            <person name="Zhu Q."/>
            <person name="Bennetzen J.L."/>
            <person name="Dawe R.K."/>
            <person name="Jiang J."/>
            <person name="Jiang N."/>
            <person name="Presting G.G."/>
            <person name="Wessler S.R."/>
            <person name="Aluru S."/>
            <person name="Martienssen R.A."/>
            <person name="Clifton S.W."/>
            <person name="McCombie W.R."/>
            <person name="Wing R.A."/>
            <person name="Wilson R.K."/>
        </authorList>
    </citation>
    <scope>NUCLEOTIDE SEQUENCE [LARGE SCALE GENOMIC DNA]</scope>
    <source>
        <strain evidence="3">cv. B73</strain>
    </source>
</reference>
<protein>
    <submittedName>
        <fullName evidence="2">Uncharacterized protein</fullName>
    </submittedName>
</protein>
<evidence type="ECO:0000256" key="1">
    <source>
        <dbReference type="SAM" id="MobiDB-lite"/>
    </source>
</evidence>
<accession>A0A804PMR7</accession>
<feature type="compositionally biased region" description="Basic and acidic residues" evidence="1">
    <location>
        <begin position="88"/>
        <end position="101"/>
    </location>
</feature>
<dbReference type="Gramene" id="Zm00001eb249580_T001">
    <property type="protein sequence ID" value="Zm00001eb249580_P001"/>
    <property type="gene ID" value="Zm00001eb249580"/>
</dbReference>
<dbReference type="EnsemblPlants" id="Zm00001eb249580_T001">
    <property type="protein sequence ID" value="Zm00001eb249580_P001"/>
    <property type="gene ID" value="Zm00001eb249580"/>
</dbReference>
<dbReference type="InParanoid" id="A0A804PMR7"/>
<reference evidence="2" key="3">
    <citation type="submission" date="2021-05" db="UniProtKB">
        <authorList>
            <consortium name="EnsemblPlants"/>
        </authorList>
    </citation>
    <scope>IDENTIFICATION</scope>
    <source>
        <strain evidence="2">cv. B73</strain>
    </source>
</reference>
<feature type="compositionally biased region" description="Basic residues" evidence="1">
    <location>
        <begin position="72"/>
        <end position="87"/>
    </location>
</feature>
<proteinExistence type="predicted"/>
<feature type="compositionally biased region" description="Basic and acidic residues" evidence="1">
    <location>
        <begin position="251"/>
        <end position="260"/>
    </location>
</feature>
<sequence length="266" mass="30097">MPSGDRVYVCTSVFPCRWCMRVPERRRPAAVLVHDRRRQSIHLPERQGLRRLLSGEMHRARVVLRQPGDRGPHRRVPRRRVPGRARALRPERHGVRSHGEGRPGGPAPRRRTPQDPVHSGAVQLARAGHRVQGGRRLEPELLRGAHRVRVRGRRAGVRGAHAARRRRRGGVGADAAVVGRGVAVQLRRHPAGALLRPPHLRLRQDGRRQQRHPRGVDARRHVPLGRQLRQLTRTDGRTEITARPPARPPAGRRDGRERRGAIAFSL</sequence>
<feature type="region of interest" description="Disordered" evidence="1">
    <location>
        <begin position="234"/>
        <end position="266"/>
    </location>
</feature>
<evidence type="ECO:0000313" key="2">
    <source>
        <dbReference type="EnsemblPlants" id="Zm00001eb249580_P001"/>
    </source>
</evidence>
<dbReference type="AlphaFoldDB" id="A0A804PMR7"/>
<reference evidence="2" key="2">
    <citation type="submission" date="2019-07" db="EMBL/GenBank/DDBJ databases">
        <authorList>
            <person name="Seetharam A."/>
            <person name="Woodhouse M."/>
            <person name="Cannon E."/>
        </authorList>
    </citation>
    <scope>NUCLEOTIDE SEQUENCE [LARGE SCALE GENOMIC DNA]</scope>
    <source>
        <strain evidence="2">cv. B73</strain>
    </source>
</reference>
<feature type="region of interest" description="Disordered" evidence="1">
    <location>
        <begin position="66"/>
        <end position="120"/>
    </location>
</feature>
<keyword evidence="3" id="KW-1185">Reference proteome</keyword>
<gene>
    <name evidence="2" type="primary">LOC100216633</name>
</gene>
<feature type="region of interest" description="Disordered" evidence="1">
    <location>
        <begin position="204"/>
        <end position="223"/>
    </location>
</feature>
<dbReference type="Proteomes" id="UP000007305">
    <property type="component" value="Chromosome 5"/>
</dbReference>
<evidence type="ECO:0000313" key="3">
    <source>
        <dbReference type="Proteomes" id="UP000007305"/>
    </source>
</evidence>
<name>A0A804PMR7_MAIZE</name>
<feature type="compositionally biased region" description="Basic and acidic residues" evidence="1">
    <location>
        <begin position="204"/>
        <end position="220"/>
    </location>
</feature>
<organism evidence="2 3">
    <name type="scientific">Zea mays</name>
    <name type="common">Maize</name>
    <dbReference type="NCBI Taxonomy" id="4577"/>
    <lineage>
        <taxon>Eukaryota</taxon>
        <taxon>Viridiplantae</taxon>
        <taxon>Streptophyta</taxon>
        <taxon>Embryophyta</taxon>
        <taxon>Tracheophyta</taxon>
        <taxon>Spermatophyta</taxon>
        <taxon>Magnoliopsida</taxon>
        <taxon>Liliopsida</taxon>
        <taxon>Poales</taxon>
        <taxon>Poaceae</taxon>
        <taxon>PACMAD clade</taxon>
        <taxon>Panicoideae</taxon>
        <taxon>Andropogonodae</taxon>
        <taxon>Andropogoneae</taxon>
        <taxon>Tripsacinae</taxon>
        <taxon>Zea</taxon>
    </lineage>
</organism>